<dbReference type="PANTHER" id="PTHR46623">
    <property type="entry name" value="CARBOXYMETHYLENEBUTENOLIDASE-RELATED"/>
    <property type="match status" value="1"/>
</dbReference>
<evidence type="ECO:0000313" key="2">
    <source>
        <dbReference type="EMBL" id="KAF1021453.1"/>
    </source>
</evidence>
<proteinExistence type="predicted"/>
<dbReference type="InterPro" id="IPR029058">
    <property type="entry name" value="AB_hydrolase_fold"/>
</dbReference>
<dbReference type="PANTHER" id="PTHR46623:SF6">
    <property type="entry name" value="ALPHA_BETA-HYDROLASES SUPERFAMILY PROTEIN"/>
    <property type="match status" value="1"/>
</dbReference>
<evidence type="ECO:0000313" key="3">
    <source>
        <dbReference type="Proteomes" id="UP000461670"/>
    </source>
</evidence>
<dbReference type="Gene3D" id="3.40.50.1820">
    <property type="entry name" value="alpha/beta hydrolase"/>
    <property type="match status" value="1"/>
</dbReference>
<dbReference type="AlphaFoldDB" id="A0A7V8FP47"/>
<dbReference type="SUPFAM" id="SSF53474">
    <property type="entry name" value="alpha/beta-Hydrolases"/>
    <property type="match status" value="1"/>
</dbReference>
<reference evidence="3" key="1">
    <citation type="journal article" date="2020" name="MBio">
        <title>Horizontal gene transfer to a defensive symbiont with a reduced genome amongst a multipartite beetle microbiome.</title>
        <authorList>
            <person name="Waterworth S.C."/>
            <person name="Florez L.V."/>
            <person name="Rees E.R."/>
            <person name="Hertweck C."/>
            <person name="Kaltenpoth M."/>
            <person name="Kwan J.C."/>
        </authorList>
    </citation>
    <scope>NUCLEOTIDE SEQUENCE [LARGE SCALE GENOMIC DNA]</scope>
</reference>
<dbReference type="GO" id="GO:0016787">
    <property type="term" value="F:hydrolase activity"/>
    <property type="evidence" value="ECO:0007669"/>
    <property type="project" value="InterPro"/>
</dbReference>
<accession>A0A7V8FP47</accession>
<sequence>MTQFVQLTSKDGFTLSAYVAEPEGAPRGGVVVVQEIFGVNHHIRDVADAYARAGYVAVAPAIFERVQHGVDLGYTPDDIKKGIALKAALEAHHQQAVLGDLQAAIDLAARRSGGKVGIVGYCYGGLLAWRAAAGLHGLSAAAPYYGGGVTTPDEAARTPKVPVIAHFGERDAHIPVADVEALRERHANGGVKVHIYPADHGFNCDQRGAYDATAAELARERTLAFFAEHVASQPTA</sequence>
<evidence type="ECO:0000259" key="1">
    <source>
        <dbReference type="Pfam" id="PF01738"/>
    </source>
</evidence>
<dbReference type="Proteomes" id="UP000461670">
    <property type="component" value="Unassembled WGS sequence"/>
</dbReference>
<gene>
    <name evidence="2" type="primary">clcD_2</name>
    <name evidence="2" type="ORF">GAK30_01803</name>
</gene>
<dbReference type="Pfam" id="PF01738">
    <property type="entry name" value="DLH"/>
    <property type="match status" value="1"/>
</dbReference>
<feature type="domain" description="Dienelactone hydrolase" evidence="1">
    <location>
        <begin position="16"/>
        <end position="229"/>
    </location>
</feature>
<dbReference type="InterPro" id="IPR051049">
    <property type="entry name" value="Dienelactone_hydrolase-like"/>
</dbReference>
<protein>
    <submittedName>
        <fullName evidence="2">Carboxymethylenebutenolidase</fullName>
    </submittedName>
</protein>
<comment type="caution">
    <text evidence="2">The sequence shown here is derived from an EMBL/GenBank/DDBJ whole genome shotgun (WGS) entry which is preliminary data.</text>
</comment>
<dbReference type="InterPro" id="IPR002925">
    <property type="entry name" value="Dienelactn_hydro"/>
</dbReference>
<name>A0A7V8FP47_9BURK</name>
<dbReference type="EMBL" id="WNDQ01000021">
    <property type="protein sequence ID" value="KAF1021453.1"/>
    <property type="molecule type" value="Genomic_DNA"/>
</dbReference>
<organism evidence="2 3">
    <name type="scientific">Paracidovorax wautersii</name>
    <dbReference type="NCBI Taxonomy" id="1177982"/>
    <lineage>
        <taxon>Bacteria</taxon>
        <taxon>Pseudomonadati</taxon>
        <taxon>Pseudomonadota</taxon>
        <taxon>Betaproteobacteria</taxon>
        <taxon>Burkholderiales</taxon>
        <taxon>Comamonadaceae</taxon>
        <taxon>Paracidovorax</taxon>
    </lineage>
</organism>